<feature type="domain" description="Kazal-like" evidence="1">
    <location>
        <begin position="153"/>
        <end position="194"/>
    </location>
</feature>
<dbReference type="PANTHER" id="PTHR23131:SF4">
    <property type="entry name" value="METALLO-BETA-LACTAMASE SUPERFAMILY POTEIN"/>
    <property type="match status" value="1"/>
</dbReference>
<dbReference type="HOGENOM" id="CLU_569407_0_0_2"/>
<gene>
    <name evidence="2" type="ordered locus">Nmar_1358</name>
</gene>
<dbReference type="Gene3D" id="3.60.15.10">
    <property type="entry name" value="Ribonuclease Z/Hydroxyacylglutathione hydrolase-like"/>
    <property type="match status" value="1"/>
</dbReference>
<dbReference type="InterPro" id="IPR002350">
    <property type="entry name" value="Kazal_dom"/>
</dbReference>
<dbReference type="InterPro" id="IPR036058">
    <property type="entry name" value="Kazal_dom_sf"/>
</dbReference>
<protein>
    <submittedName>
        <fullName evidence="2">Beta-lactamase domain protein</fullName>
    </submittedName>
</protein>
<dbReference type="SMART" id="SM00849">
    <property type="entry name" value="Lactamase_B"/>
    <property type="match status" value="1"/>
</dbReference>
<accession>A9A2L5</accession>
<dbReference type="Gene3D" id="3.30.60.30">
    <property type="match status" value="1"/>
</dbReference>
<proteinExistence type="predicted"/>
<keyword evidence="3" id="KW-1185">Reference proteome</keyword>
<evidence type="ECO:0000313" key="3">
    <source>
        <dbReference type="Proteomes" id="UP000000792"/>
    </source>
</evidence>
<dbReference type="EMBL" id="CP000866">
    <property type="protein sequence ID" value="ABX13254.1"/>
    <property type="molecule type" value="Genomic_DNA"/>
</dbReference>
<dbReference type="PROSITE" id="PS51465">
    <property type="entry name" value="KAZAL_2"/>
    <property type="match status" value="1"/>
</dbReference>
<dbReference type="InParanoid" id="A9A2L5"/>
<dbReference type="EnsemblBacteria" id="ABX13254">
    <property type="protein sequence ID" value="ABX13254"/>
    <property type="gene ID" value="Nmar_1358"/>
</dbReference>
<dbReference type="InterPro" id="IPR001279">
    <property type="entry name" value="Metallo-B-lactamas"/>
</dbReference>
<dbReference type="SUPFAM" id="SSF100895">
    <property type="entry name" value="Kazal-type serine protease inhibitors"/>
    <property type="match status" value="1"/>
</dbReference>
<dbReference type="CDD" id="cd00104">
    <property type="entry name" value="KAZAL_FS"/>
    <property type="match status" value="1"/>
</dbReference>
<dbReference type="SMART" id="SM00280">
    <property type="entry name" value="KAZAL"/>
    <property type="match status" value="1"/>
</dbReference>
<dbReference type="eggNOG" id="arCOG00507">
    <property type="taxonomic scope" value="Archaea"/>
</dbReference>
<dbReference type="InterPro" id="IPR036866">
    <property type="entry name" value="RibonucZ/Hydroxyglut_hydro"/>
</dbReference>
<dbReference type="Proteomes" id="UP000000792">
    <property type="component" value="Chromosome"/>
</dbReference>
<dbReference type="InterPro" id="IPR050662">
    <property type="entry name" value="Sec-metab_biosynth-thioest"/>
</dbReference>
<dbReference type="Pfam" id="PF00050">
    <property type="entry name" value="Kazal_1"/>
    <property type="match status" value="1"/>
</dbReference>
<evidence type="ECO:0000259" key="1">
    <source>
        <dbReference type="PROSITE" id="PS51465"/>
    </source>
</evidence>
<evidence type="ECO:0000313" key="2">
    <source>
        <dbReference type="EMBL" id="ABX13254.1"/>
    </source>
</evidence>
<sequence>MQDTAVAKNNKRYDKFQKYMKNNFLVFSFSLFSLVAVLAVSLVSYSYADDVRIHEKHIPYNNVCAPGFASLGDLCVLNDRCGPSVYAGKVCVMDGVKQPYLRPTQQGNAGIAASDVICAEGLNLIFKSRDASPACVTPDSADKLEQRGWQTQYPVIACTLEYAPVCGIDGKTYGNKCAIDSSHVAVKHAGECSDVIPTEFELDETVLQHTLVPIQTDPDKGYAVLEIADGVYWLVGSGYQTMFLTTGQGVVAVDAPQPIGEKYLSAIDEVTDEPITHMIYSHHHQDHTGAAGEIFSQDITYISHKDAADELKSENNPDRPIPTQILEGDFNTLEIGNKTIEFYNLGDFHSKGNLLILLPNYKVAMLVDLLRPAESPYRAFGVTPDIDLYLDTHDTLQNYDFEVLISGHTNLLATKDHIKTNKQFTQSVMDNAQLGLDSVDSEALDVCTTLTIEQWEGKLGNLDAFMDDHCNAMIEYLTQ</sequence>
<dbReference type="AlphaFoldDB" id="A9A2L5"/>
<organism evidence="2 3">
    <name type="scientific">Nitrosopumilus maritimus (strain SCM1)</name>
    <dbReference type="NCBI Taxonomy" id="436308"/>
    <lineage>
        <taxon>Archaea</taxon>
        <taxon>Nitrososphaerota</taxon>
        <taxon>Nitrososphaeria</taxon>
        <taxon>Nitrosopumilales</taxon>
        <taxon>Nitrosopumilaceae</taxon>
        <taxon>Nitrosopumilus</taxon>
    </lineage>
</organism>
<dbReference type="STRING" id="436308.Nmar_1358"/>
<dbReference type="PANTHER" id="PTHR23131">
    <property type="entry name" value="ENDORIBONUCLEASE LACTB2"/>
    <property type="match status" value="1"/>
</dbReference>
<dbReference type="RefSeq" id="WP_012215741.1">
    <property type="nucleotide sequence ID" value="NC_010085.1"/>
</dbReference>
<name>A9A2L5_NITMS</name>
<dbReference type="SUPFAM" id="SSF56281">
    <property type="entry name" value="Metallo-hydrolase/oxidoreductase"/>
    <property type="match status" value="1"/>
</dbReference>
<dbReference type="GeneID" id="5773805"/>
<dbReference type="OrthoDB" id="197151at2157"/>
<dbReference type="CDD" id="cd16276">
    <property type="entry name" value="metallo-hydrolase-like_MBL-fold"/>
    <property type="match status" value="1"/>
</dbReference>
<dbReference type="KEGG" id="nmr:Nmar_1358"/>
<reference evidence="2 3" key="1">
    <citation type="journal article" date="2010" name="Proc. Natl. Acad. Sci. U.S.A.">
        <title>Nitrosopumilus maritimus genome reveals unique mechanisms for nitrification and autotrophy in globally distributed marine crenarchaea.</title>
        <authorList>
            <person name="Walker C.B."/>
            <person name="de la Torre J.R."/>
            <person name="Klotz M.G."/>
            <person name="Urakawa H."/>
            <person name="Pinel N."/>
            <person name="Arp D.J."/>
            <person name="Brochier-Armanet C."/>
            <person name="Chain P.S."/>
            <person name="Chan P.P."/>
            <person name="Gollabgir A."/>
            <person name="Hemp J."/>
            <person name="Hugler M."/>
            <person name="Karr E.A."/>
            <person name="Konneke M."/>
            <person name="Shin M."/>
            <person name="Lawton T.J."/>
            <person name="Lowe T."/>
            <person name="Martens-Habbena W."/>
            <person name="Sayavedra-Soto L.A."/>
            <person name="Lang D."/>
            <person name="Sievert S.M."/>
            <person name="Rosenzweig A.C."/>
            <person name="Manning G."/>
            <person name="Stahl D.A."/>
        </authorList>
    </citation>
    <scope>NUCLEOTIDE SEQUENCE [LARGE SCALE GENOMIC DNA]</scope>
    <source>
        <strain evidence="2 3">SCM1</strain>
    </source>
</reference>